<dbReference type="Proteomes" id="UP000483379">
    <property type="component" value="Unassembled WGS sequence"/>
</dbReference>
<keyword evidence="2" id="KW-0547">Nucleotide-binding</keyword>
<dbReference type="InterPro" id="IPR003594">
    <property type="entry name" value="HATPase_dom"/>
</dbReference>
<keyword evidence="2" id="KW-0067">ATP-binding</keyword>
<dbReference type="AlphaFoldDB" id="A0A6M0K3U0"/>
<sequence length="76" mass="8214">MRILRILDDAEPFDPTAQTAAPNLDAAMADRPVGGLGLYLVSCLADSLCYRLEGGKNRLNLVIATLTDQQEPSRTP</sequence>
<feature type="domain" description="Histidine kinase/HSP90-like ATPase" evidence="1">
    <location>
        <begin position="5"/>
        <end position="62"/>
    </location>
</feature>
<evidence type="ECO:0000259" key="1">
    <source>
        <dbReference type="Pfam" id="PF13581"/>
    </source>
</evidence>
<keyword evidence="3" id="KW-1185">Reference proteome</keyword>
<dbReference type="Pfam" id="PF13581">
    <property type="entry name" value="HATPase_c_2"/>
    <property type="match status" value="1"/>
</dbReference>
<organism evidence="2 3">
    <name type="scientific">Thiorhodococcus minor</name>
    <dbReference type="NCBI Taxonomy" id="57489"/>
    <lineage>
        <taxon>Bacteria</taxon>
        <taxon>Pseudomonadati</taxon>
        <taxon>Pseudomonadota</taxon>
        <taxon>Gammaproteobacteria</taxon>
        <taxon>Chromatiales</taxon>
        <taxon>Chromatiaceae</taxon>
        <taxon>Thiorhodococcus</taxon>
    </lineage>
</organism>
<gene>
    <name evidence="2" type="ORF">G3446_19690</name>
</gene>
<proteinExistence type="predicted"/>
<protein>
    <submittedName>
        <fullName evidence="2">ATP-binding protein</fullName>
    </submittedName>
</protein>
<evidence type="ECO:0000313" key="3">
    <source>
        <dbReference type="Proteomes" id="UP000483379"/>
    </source>
</evidence>
<dbReference type="RefSeq" id="WP_164454613.1">
    <property type="nucleotide sequence ID" value="NZ_JAAIJQ010000073.1"/>
</dbReference>
<dbReference type="GO" id="GO:0005524">
    <property type="term" value="F:ATP binding"/>
    <property type="evidence" value="ECO:0007669"/>
    <property type="project" value="UniProtKB-KW"/>
</dbReference>
<reference evidence="2 3" key="1">
    <citation type="submission" date="2020-02" db="EMBL/GenBank/DDBJ databases">
        <title>Genome sequences of Thiorhodococcus mannitoliphagus and Thiorhodococcus minor, purple sulfur photosynthetic bacteria in the gammaproteobacterial family, Chromatiaceae.</title>
        <authorList>
            <person name="Aviles F.A."/>
            <person name="Meyer T.E."/>
            <person name="Kyndt J.A."/>
        </authorList>
    </citation>
    <scope>NUCLEOTIDE SEQUENCE [LARGE SCALE GENOMIC DNA]</scope>
    <source>
        <strain evidence="2 3">DSM 11518</strain>
    </source>
</reference>
<dbReference type="EMBL" id="JAAIJQ010000073">
    <property type="protein sequence ID" value="NEV64079.1"/>
    <property type="molecule type" value="Genomic_DNA"/>
</dbReference>
<comment type="caution">
    <text evidence="2">The sequence shown here is derived from an EMBL/GenBank/DDBJ whole genome shotgun (WGS) entry which is preliminary data.</text>
</comment>
<evidence type="ECO:0000313" key="2">
    <source>
        <dbReference type="EMBL" id="NEV64079.1"/>
    </source>
</evidence>
<accession>A0A6M0K3U0</accession>
<name>A0A6M0K3U0_9GAMM</name>